<dbReference type="PANTHER" id="PTHR46300">
    <property type="entry name" value="P450, PUTATIVE (EUROFUNG)-RELATED-RELATED"/>
    <property type="match status" value="1"/>
</dbReference>
<evidence type="ECO:0000313" key="8">
    <source>
        <dbReference type="EMBL" id="ESK95898.1"/>
    </source>
</evidence>
<gene>
    <name evidence="8" type="ORF">Moror_12306</name>
</gene>
<dbReference type="GO" id="GO:0020037">
    <property type="term" value="F:heme binding"/>
    <property type="evidence" value="ECO:0007669"/>
    <property type="project" value="InterPro"/>
</dbReference>
<keyword evidence="3" id="KW-0349">Heme</keyword>
<proteinExistence type="inferred from homology"/>
<dbReference type="EMBL" id="AWSO01000058">
    <property type="protein sequence ID" value="ESK95898.1"/>
    <property type="molecule type" value="Genomic_DNA"/>
</dbReference>
<organism evidence="8 9">
    <name type="scientific">Moniliophthora roreri (strain MCA 2997)</name>
    <name type="common">Cocoa frosty pod rot fungus</name>
    <name type="synonym">Crinipellis roreri</name>
    <dbReference type="NCBI Taxonomy" id="1381753"/>
    <lineage>
        <taxon>Eukaryota</taxon>
        <taxon>Fungi</taxon>
        <taxon>Dikarya</taxon>
        <taxon>Basidiomycota</taxon>
        <taxon>Agaricomycotina</taxon>
        <taxon>Agaricomycetes</taxon>
        <taxon>Agaricomycetidae</taxon>
        <taxon>Agaricales</taxon>
        <taxon>Marasmiineae</taxon>
        <taxon>Marasmiaceae</taxon>
        <taxon>Moniliophthora</taxon>
    </lineage>
</organism>
<evidence type="ECO:0000256" key="3">
    <source>
        <dbReference type="ARBA" id="ARBA00022617"/>
    </source>
</evidence>
<dbReference type="KEGG" id="mrr:Moror_12306"/>
<dbReference type="GO" id="GO:0004497">
    <property type="term" value="F:monooxygenase activity"/>
    <property type="evidence" value="ECO:0007669"/>
    <property type="project" value="UniProtKB-KW"/>
</dbReference>
<reference evidence="8 9" key="1">
    <citation type="journal article" date="2014" name="BMC Genomics">
        <title>Genome and secretome analysis of the hemibiotrophic fungal pathogen, Moniliophthora roreri, which causes frosty pod rot disease of cacao: mechanisms of the biotrophic and necrotrophic phases.</title>
        <authorList>
            <person name="Meinhardt L.W."/>
            <person name="Costa G.G.L."/>
            <person name="Thomazella D.P.T."/>
            <person name="Teixeira P.J.P.L."/>
            <person name="Carazzolle M.F."/>
            <person name="Schuster S.C."/>
            <person name="Carlson J.E."/>
            <person name="Guiltinan M.J."/>
            <person name="Mieczkowski P."/>
            <person name="Farmer A."/>
            <person name="Ramaraj T."/>
            <person name="Crozier J."/>
            <person name="Davis R.E."/>
            <person name="Shao J."/>
            <person name="Melnick R.L."/>
            <person name="Pereira G.A.G."/>
            <person name="Bailey B.A."/>
        </authorList>
    </citation>
    <scope>NUCLEOTIDE SEQUENCE [LARGE SCALE GENOMIC DNA]</scope>
    <source>
        <strain evidence="8 9">MCA 2997</strain>
    </source>
</reference>
<accession>V2X9N9</accession>
<comment type="similarity">
    <text evidence="2">Belongs to the cytochrome P450 family.</text>
</comment>
<name>V2X9N9_MONRO</name>
<dbReference type="Gene3D" id="1.10.630.10">
    <property type="entry name" value="Cytochrome P450"/>
    <property type="match status" value="1"/>
</dbReference>
<evidence type="ECO:0000256" key="5">
    <source>
        <dbReference type="ARBA" id="ARBA00023002"/>
    </source>
</evidence>
<keyword evidence="7" id="KW-0503">Monooxygenase</keyword>
<evidence type="ECO:0000256" key="4">
    <source>
        <dbReference type="ARBA" id="ARBA00022723"/>
    </source>
</evidence>
<evidence type="ECO:0000256" key="2">
    <source>
        <dbReference type="ARBA" id="ARBA00010617"/>
    </source>
</evidence>
<sequence>MGLPHRGKLNGDDTILAFGFSRRVCVSQHLAETTLWLAFASVLTCFIISKEKDANGQEIDISENYSDGPTFSYPLPFKCSITPRFSSVESTIVE</sequence>
<dbReference type="HOGENOM" id="CLU_185468_0_0_1"/>
<keyword evidence="4" id="KW-0479">Metal-binding</keyword>
<keyword evidence="5" id="KW-0560">Oxidoreductase</keyword>
<dbReference type="InterPro" id="IPR036396">
    <property type="entry name" value="Cyt_P450_sf"/>
</dbReference>
<dbReference type="SUPFAM" id="SSF48264">
    <property type="entry name" value="Cytochrome P450"/>
    <property type="match status" value="1"/>
</dbReference>
<evidence type="ECO:0000256" key="6">
    <source>
        <dbReference type="ARBA" id="ARBA00023004"/>
    </source>
</evidence>
<dbReference type="AlphaFoldDB" id="V2X9N9"/>
<dbReference type="InterPro" id="IPR050364">
    <property type="entry name" value="Cytochrome_P450_fung"/>
</dbReference>
<dbReference type="GO" id="GO:0016705">
    <property type="term" value="F:oxidoreductase activity, acting on paired donors, with incorporation or reduction of molecular oxygen"/>
    <property type="evidence" value="ECO:0007669"/>
    <property type="project" value="InterPro"/>
</dbReference>
<dbReference type="Proteomes" id="UP000017559">
    <property type="component" value="Unassembled WGS sequence"/>
</dbReference>
<dbReference type="OrthoDB" id="3934656at2759"/>
<comment type="caution">
    <text evidence="8">The sequence shown here is derived from an EMBL/GenBank/DDBJ whole genome shotgun (WGS) entry which is preliminary data.</text>
</comment>
<comment type="cofactor">
    <cofactor evidence="1">
        <name>heme</name>
        <dbReference type="ChEBI" id="CHEBI:30413"/>
    </cofactor>
</comment>
<keyword evidence="6" id="KW-0408">Iron</keyword>
<protein>
    <submittedName>
        <fullName evidence="8">Cytochrome p450-like protein</fullName>
    </submittedName>
</protein>
<dbReference type="PANTHER" id="PTHR46300:SF5">
    <property type="entry name" value="CYTOCHROME P450"/>
    <property type="match status" value="1"/>
</dbReference>
<evidence type="ECO:0000256" key="7">
    <source>
        <dbReference type="ARBA" id="ARBA00023033"/>
    </source>
</evidence>
<keyword evidence="9" id="KW-1185">Reference proteome</keyword>
<evidence type="ECO:0000313" key="9">
    <source>
        <dbReference type="Proteomes" id="UP000017559"/>
    </source>
</evidence>
<dbReference type="GO" id="GO:0005506">
    <property type="term" value="F:iron ion binding"/>
    <property type="evidence" value="ECO:0007669"/>
    <property type="project" value="InterPro"/>
</dbReference>
<evidence type="ECO:0000256" key="1">
    <source>
        <dbReference type="ARBA" id="ARBA00001971"/>
    </source>
</evidence>